<reference evidence="2 3" key="1">
    <citation type="submission" date="2014-04" db="EMBL/GenBank/DDBJ databases">
        <authorList>
            <consortium name="DOE Joint Genome Institute"/>
            <person name="Kuo A."/>
            <person name="Kohler A."/>
            <person name="Nagy L.G."/>
            <person name="Floudas D."/>
            <person name="Copeland A."/>
            <person name="Barry K.W."/>
            <person name="Cichocki N."/>
            <person name="Veneault-Fourrey C."/>
            <person name="LaButti K."/>
            <person name="Lindquist E.A."/>
            <person name="Lipzen A."/>
            <person name="Lundell T."/>
            <person name="Morin E."/>
            <person name="Murat C."/>
            <person name="Sun H."/>
            <person name="Tunlid A."/>
            <person name="Henrissat B."/>
            <person name="Grigoriev I.V."/>
            <person name="Hibbett D.S."/>
            <person name="Martin F."/>
            <person name="Nordberg H.P."/>
            <person name="Cantor M.N."/>
            <person name="Hua S.X."/>
        </authorList>
    </citation>
    <scope>NUCLEOTIDE SEQUENCE [LARGE SCALE GENOMIC DNA]</scope>
    <source>
        <strain evidence="2 3">Foug A</strain>
    </source>
</reference>
<dbReference type="Proteomes" id="UP000053989">
    <property type="component" value="Unassembled WGS sequence"/>
</dbReference>
<accession>A0A0C3D7C2</accession>
<protein>
    <submittedName>
        <fullName evidence="2">Uncharacterized protein</fullName>
    </submittedName>
</protein>
<proteinExistence type="predicted"/>
<evidence type="ECO:0000313" key="2">
    <source>
        <dbReference type="EMBL" id="KIM56630.1"/>
    </source>
</evidence>
<evidence type="ECO:0000313" key="3">
    <source>
        <dbReference type="Proteomes" id="UP000053989"/>
    </source>
</evidence>
<name>A0A0C3D7C2_9AGAM</name>
<keyword evidence="3" id="KW-1185">Reference proteome</keyword>
<reference evidence="3" key="2">
    <citation type="submission" date="2015-01" db="EMBL/GenBank/DDBJ databases">
        <title>Evolutionary Origins and Diversification of the Mycorrhizal Mutualists.</title>
        <authorList>
            <consortium name="DOE Joint Genome Institute"/>
            <consortium name="Mycorrhizal Genomics Consortium"/>
            <person name="Kohler A."/>
            <person name="Kuo A."/>
            <person name="Nagy L.G."/>
            <person name="Floudas D."/>
            <person name="Copeland A."/>
            <person name="Barry K.W."/>
            <person name="Cichocki N."/>
            <person name="Veneault-Fourrey C."/>
            <person name="LaButti K."/>
            <person name="Lindquist E.A."/>
            <person name="Lipzen A."/>
            <person name="Lundell T."/>
            <person name="Morin E."/>
            <person name="Murat C."/>
            <person name="Riley R."/>
            <person name="Ohm R."/>
            <person name="Sun H."/>
            <person name="Tunlid A."/>
            <person name="Henrissat B."/>
            <person name="Grigoriev I.V."/>
            <person name="Hibbett D.S."/>
            <person name="Martin F."/>
        </authorList>
    </citation>
    <scope>NUCLEOTIDE SEQUENCE [LARGE SCALE GENOMIC DNA]</scope>
    <source>
        <strain evidence="3">Foug A</strain>
    </source>
</reference>
<dbReference type="HOGENOM" id="CLU_2347915_0_0_1"/>
<sequence length="97" mass="10695">MVLLTERAVARLDLPGSRLPLHLASVSRSLAQQHIADRINLISAQHGLSAPSRTVSLMILAIELSAKLVYMTTSHDQRSNSNSSYDNSSLGRQLRMR</sequence>
<feature type="compositionally biased region" description="Low complexity" evidence="1">
    <location>
        <begin position="79"/>
        <end position="89"/>
    </location>
</feature>
<dbReference type="AlphaFoldDB" id="A0A0C3D7C2"/>
<dbReference type="InParanoid" id="A0A0C3D7C2"/>
<gene>
    <name evidence="2" type="ORF">SCLCIDRAFT_1146266</name>
</gene>
<evidence type="ECO:0000256" key="1">
    <source>
        <dbReference type="SAM" id="MobiDB-lite"/>
    </source>
</evidence>
<dbReference type="STRING" id="1036808.A0A0C3D7C2"/>
<dbReference type="OrthoDB" id="10264870at2759"/>
<organism evidence="2 3">
    <name type="scientific">Scleroderma citrinum Foug A</name>
    <dbReference type="NCBI Taxonomy" id="1036808"/>
    <lineage>
        <taxon>Eukaryota</taxon>
        <taxon>Fungi</taxon>
        <taxon>Dikarya</taxon>
        <taxon>Basidiomycota</taxon>
        <taxon>Agaricomycotina</taxon>
        <taxon>Agaricomycetes</taxon>
        <taxon>Agaricomycetidae</taxon>
        <taxon>Boletales</taxon>
        <taxon>Sclerodermatineae</taxon>
        <taxon>Sclerodermataceae</taxon>
        <taxon>Scleroderma</taxon>
    </lineage>
</organism>
<feature type="region of interest" description="Disordered" evidence="1">
    <location>
        <begin position="73"/>
        <end position="97"/>
    </location>
</feature>
<dbReference type="EMBL" id="KN822113">
    <property type="protein sequence ID" value="KIM56630.1"/>
    <property type="molecule type" value="Genomic_DNA"/>
</dbReference>